<dbReference type="HOGENOM" id="CLU_3041677_0_0_9"/>
<dbReference type="EMBL" id="CP002582">
    <property type="protein sequence ID" value="ADZ83679.1"/>
    <property type="molecule type" value="Genomic_DNA"/>
</dbReference>
<accession>F2JPL9</accession>
<dbReference type="KEGG" id="cle:Clole_1962"/>
<dbReference type="STRING" id="642492.Clole_1962"/>
<protein>
    <submittedName>
        <fullName evidence="1">Uncharacterized protein</fullName>
    </submittedName>
</protein>
<organism evidence="1 2">
    <name type="scientific">Cellulosilyticum lentocellum (strain ATCC 49066 / DSM 5427 / NCIMB 11756 / RHM5)</name>
    <name type="common">Clostridium lentocellum</name>
    <dbReference type="NCBI Taxonomy" id="642492"/>
    <lineage>
        <taxon>Bacteria</taxon>
        <taxon>Bacillati</taxon>
        <taxon>Bacillota</taxon>
        <taxon>Clostridia</taxon>
        <taxon>Lachnospirales</taxon>
        <taxon>Cellulosilyticaceae</taxon>
        <taxon>Cellulosilyticum</taxon>
    </lineage>
</organism>
<keyword evidence="2" id="KW-1185">Reference proteome</keyword>
<sequence>MKDFQAMKFYNKFHCLKILFTFLGMILFNTICLRDSMTDDISKEKGTGITKGVF</sequence>
<gene>
    <name evidence="1" type="ordered locus">Clole_1962</name>
</gene>
<evidence type="ECO:0000313" key="1">
    <source>
        <dbReference type="EMBL" id="ADZ83679.1"/>
    </source>
</evidence>
<name>F2JPL9_CELLD</name>
<evidence type="ECO:0000313" key="2">
    <source>
        <dbReference type="Proteomes" id="UP000008467"/>
    </source>
</evidence>
<reference evidence="1 2" key="1">
    <citation type="journal article" date="2011" name="J. Bacteriol.">
        <title>Complete genome sequence of the cellulose-degrading bacterium Cellulosilyticum lentocellum.</title>
        <authorList>
            <consortium name="US DOE Joint Genome Institute"/>
            <person name="Miller D.A."/>
            <person name="Suen G."/>
            <person name="Bruce D."/>
            <person name="Copeland A."/>
            <person name="Cheng J.F."/>
            <person name="Detter C."/>
            <person name="Goodwin L.A."/>
            <person name="Han C.S."/>
            <person name="Hauser L.J."/>
            <person name="Land M.L."/>
            <person name="Lapidus A."/>
            <person name="Lucas S."/>
            <person name="Meincke L."/>
            <person name="Pitluck S."/>
            <person name="Tapia R."/>
            <person name="Teshima H."/>
            <person name="Woyke T."/>
            <person name="Fox B.G."/>
            <person name="Angert E.R."/>
            <person name="Currie C.R."/>
        </authorList>
    </citation>
    <scope>NUCLEOTIDE SEQUENCE [LARGE SCALE GENOMIC DNA]</scope>
    <source>
        <strain evidence="2">ATCC 49066 / DSM 5427 / NCIMB 11756 / RHM5</strain>
    </source>
</reference>
<dbReference type="Proteomes" id="UP000008467">
    <property type="component" value="Chromosome"/>
</dbReference>
<dbReference type="AlphaFoldDB" id="F2JPL9"/>
<proteinExistence type="predicted"/>